<dbReference type="FunFam" id="3.40.50.720:FF:001451">
    <property type="entry name" value="Putative cinnamyl alcohol dehydrogenase 6"/>
    <property type="match status" value="1"/>
</dbReference>
<dbReference type="PANTHER" id="PTHR42683">
    <property type="entry name" value="ALDEHYDE REDUCTASE"/>
    <property type="match status" value="1"/>
</dbReference>
<dbReference type="STRING" id="990121.A0A0V0YQZ6"/>
<keyword evidence="2" id="KW-0862">Zinc</keyword>
<dbReference type="GO" id="GO:0016616">
    <property type="term" value="F:oxidoreductase activity, acting on the CH-OH group of donors, NAD or NADP as acceptor"/>
    <property type="evidence" value="ECO:0007669"/>
    <property type="project" value="InterPro"/>
</dbReference>
<dbReference type="SUPFAM" id="SSF51735">
    <property type="entry name" value="NAD(P)-binding Rossmann-fold domains"/>
    <property type="match status" value="1"/>
</dbReference>
<organism evidence="5 6">
    <name type="scientific">Trichinella patagoniensis</name>
    <dbReference type="NCBI Taxonomy" id="990121"/>
    <lineage>
        <taxon>Eukaryota</taxon>
        <taxon>Metazoa</taxon>
        <taxon>Ecdysozoa</taxon>
        <taxon>Nematoda</taxon>
        <taxon>Enoplea</taxon>
        <taxon>Dorylaimia</taxon>
        <taxon>Trichinellida</taxon>
        <taxon>Trichinellidae</taxon>
        <taxon>Trichinella</taxon>
    </lineage>
</organism>
<comment type="caution">
    <text evidence="5">The sequence shown here is derived from an EMBL/GenBank/DDBJ whole genome shotgun (WGS) entry which is preliminary data.</text>
</comment>
<dbReference type="Gene3D" id="3.90.180.10">
    <property type="entry name" value="Medium-chain alcohol dehydrogenases, catalytic domain"/>
    <property type="match status" value="1"/>
</dbReference>
<keyword evidence="4" id="KW-0732">Signal</keyword>
<evidence type="ECO:0000313" key="5">
    <source>
        <dbReference type="EMBL" id="KRY02557.1"/>
    </source>
</evidence>
<proteinExistence type="predicted"/>
<evidence type="ECO:0000313" key="6">
    <source>
        <dbReference type="Proteomes" id="UP000054783"/>
    </source>
</evidence>
<feature type="chain" id="PRO_5006873454" evidence="4">
    <location>
        <begin position="26"/>
        <end position="97"/>
    </location>
</feature>
<accession>A0A0V0YQZ6</accession>
<dbReference type="AlphaFoldDB" id="A0A0V0YQZ6"/>
<keyword evidence="3" id="KW-0560">Oxidoreductase</keyword>
<dbReference type="Proteomes" id="UP000054783">
    <property type="component" value="Unassembled WGS sequence"/>
</dbReference>
<feature type="non-terminal residue" evidence="5">
    <location>
        <position position="97"/>
    </location>
</feature>
<dbReference type="GO" id="GO:0046872">
    <property type="term" value="F:metal ion binding"/>
    <property type="evidence" value="ECO:0007669"/>
    <property type="project" value="UniProtKB-KW"/>
</dbReference>
<dbReference type="Gene3D" id="3.40.50.720">
    <property type="entry name" value="NAD(P)-binding Rossmann-like Domain"/>
    <property type="match status" value="1"/>
</dbReference>
<gene>
    <name evidence="5" type="primary">CAD</name>
    <name evidence="5" type="ORF">T12_16957</name>
</gene>
<evidence type="ECO:0000256" key="1">
    <source>
        <dbReference type="ARBA" id="ARBA00022723"/>
    </source>
</evidence>
<feature type="signal peptide" evidence="4">
    <location>
        <begin position="1"/>
        <end position="25"/>
    </location>
</feature>
<sequence length="97" mass="10345">MDGIINTVSAKHVLLPLILLLKSEGKMIMVGAPEHPLDLPALPLLLEGKILAGSCIGGMKDTQEMLDFAGEHNIAADIELIGINYVNQAMKRLANGD</sequence>
<name>A0A0V0YQZ6_9BILA</name>
<dbReference type="EMBL" id="JYDQ01003707">
    <property type="protein sequence ID" value="KRY02557.1"/>
    <property type="molecule type" value="Genomic_DNA"/>
</dbReference>
<evidence type="ECO:0000256" key="2">
    <source>
        <dbReference type="ARBA" id="ARBA00022833"/>
    </source>
</evidence>
<dbReference type="InterPro" id="IPR047109">
    <property type="entry name" value="CAD-like"/>
</dbReference>
<evidence type="ECO:0000256" key="4">
    <source>
        <dbReference type="SAM" id="SignalP"/>
    </source>
</evidence>
<protein>
    <submittedName>
        <fullName evidence="5">Putative mannitol dehydrogenase</fullName>
    </submittedName>
</protein>
<keyword evidence="6" id="KW-1185">Reference proteome</keyword>
<dbReference type="InterPro" id="IPR036291">
    <property type="entry name" value="NAD(P)-bd_dom_sf"/>
</dbReference>
<keyword evidence="1" id="KW-0479">Metal-binding</keyword>
<evidence type="ECO:0000256" key="3">
    <source>
        <dbReference type="ARBA" id="ARBA00023002"/>
    </source>
</evidence>
<reference evidence="5 6" key="1">
    <citation type="submission" date="2015-01" db="EMBL/GenBank/DDBJ databases">
        <title>Evolution of Trichinella species and genotypes.</title>
        <authorList>
            <person name="Korhonen P.K."/>
            <person name="Edoardo P."/>
            <person name="Giuseppe L.R."/>
            <person name="Gasser R.B."/>
        </authorList>
    </citation>
    <scope>NUCLEOTIDE SEQUENCE [LARGE SCALE GENOMIC DNA]</scope>
    <source>
        <strain evidence="5">ISS2496</strain>
    </source>
</reference>